<reference evidence="6" key="1">
    <citation type="journal article" date="2019" name="Int. J. Syst. Evol. Microbiol.">
        <title>The Global Catalogue of Microorganisms (GCM) 10K type strain sequencing project: providing services to taxonomists for standard genome sequencing and annotation.</title>
        <authorList>
            <consortium name="The Broad Institute Genomics Platform"/>
            <consortium name="The Broad Institute Genome Sequencing Center for Infectious Disease"/>
            <person name="Wu L."/>
            <person name="Ma J."/>
        </authorList>
    </citation>
    <scope>NUCLEOTIDE SEQUENCE [LARGE SCALE GENOMIC DNA]</scope>
    <source>
        <strain evidence="6">CGMCC 1.12778</strain>
    </source>
</reference>
<accession>A0ABQ2AL18</accession>
<dbReference type="PANTHER" id="PTHR11941">
    <property type="entry name" value="ENOYL-COA HYDRATASE-RELATED"/>
    <property type="match status" value="1"/>
</dbReference>
<keyword evidence="6" id="KW-1185">Reference proteome</keyword>
<dbReference type="Gene3D" id="3.90.226.10">
    <property type="entry name" value="2-enoyl-CoA Hydratase, Chain A, domain 1"/>
    <property type="match status" value="1"/>
</dbReference>
<evidence type="ECO:0000256" key="3">
    <source>
        <dbReference type="ARBA" id="ARBA00023239"/>
    </source>
</evidence>
<dbReference type="InterPro" id="IPR029045">
    <property type="entry name" value="ClpP/crotonase-like_dom_sf"/>
</dbReference>
<comment type="similarity">
    <text evidence="1 4">Belongs to the enoyl-CoA hydratase/isomerase family.</text>
</comment>
<keyword evidence="2" id="KW-0443">Lipid metabolism</keyword>
<evidence type="ECO:0008006" key="7">
    <source>
        <dbReference type="Google" id="ProtNLM"/>
    </source>
</evidence>
<proteinExistence type="inferred from homology"/>
<dbReference type="PROSITE" id="PS00166">
    <property type="entry name" value="ENOYL_COA_HYDRATASE"/>
    <property type="match status" value="1"/>
</dbReference>
<dbReference type="Pfam" id="PF00378">
    <property type="entry name" value="ECH_1"/>
    <property type="match status" value="1"/>
</dbReference>
<evidence type="ECO:0000256" key="2">
    <source>
        <dbReference type="ARBA" id="ARBA00023098"/>
    </source>
</evidence>
<evidence type="ECO:0000256" key="1">
    <source>
        <dbReference type="ARBA" id="ARBA00005254"/>
    </source>
</evidence>
<dbReference type="SUPFAM" id="SSF52096">
    <property type="entry name" value="ClpP/crotonase"/>
    <property type="match status" value="1"/>
</dbReference>
<dbReference type="InterPro" id="IPR018376">
    <property type="entry name" value="Enoyl-CoA_hyd/isom_CS"/>
</dbReference>
<dbReference type="PANTHER" id="PTHR11941:SF169">
    <property type="entry name" value="(7AS)-7A-METHYL-1,5-DIOXO-2,3,5,6,7,7A-HEXAHYDRO-1H-INDENE-CARBOXYL-COA HYDROLASE"/>
    <property type="match status" value="1"/>
</dbReference>
<dbReference type="EMBL" id="BMFW01000003">
    <property type="protein sequence ID" value="GGH91774.1"/>
    <property type="molecule type" value="Genomic_DNA"/>
</dbReference>
<evidence type="ECO:0000313" key="6">
    <source>
        <dbReference type="Proteomes" id="UP000643279"/>
    </source>
</evidence>
<protein>
    <recommendedName>
        <fullName evidence="7">Enoyl-CoA hydratase/carnithine racemase</fullName>
    </recommendedName>
</protein>
<dbReference type="InterPro" id="IPR001753">
    <property type="entry name" value="Enoyl-CoA_hydra/iso"/>
</dbReference>
<comment type="caution">
    <text evidence="5">The sequence shown here is derived from an EMBL/GenBank/DDBJ whole genome shotgun (WGS) entry which is preliminary data.</text>
</comment>
<organism evidence="5 6">
    <name type="scientific">Arthrobacter liuii</name>
    <dbReference type="NCBI Taxonomy" id="1476996"/>
    <lineage>
        <taxon>Bacteria</taxon>
        <taxon>Bacillati</taxon>
        <taxon>Actinomycetota</taxon>
        <taxon>Actinomycetes</taxon>
        <taxon>Micrococcales</taxon>
        <taxon>Micrococcaceae</taxon>
        <taxon>Arthrobacter</taxon>
    </lineage>
</organism>
<evidence type="ECO:0000313" key="5">
    <source>
        <dbReference type="EMBL" id="GGH91774.1"/>
    </source>
</evidence>
<gene>
    <name evidence="5" type="ORF">GCM10007170_08730</name>
</gene>
<keyword evidence="3" id="KW-0456">Lyase</keyword>
<dbReference type="Proteomes" id="UP000643279">
    <property type="component" value="Unassembled WGS sequence"/>
</dbReference>
<evidence type="ECO:0000256" key="4">
    <source>
        <dbReference type="RuleBase" id="RU003707"/>
    </source>
</evidence>
<name>A0ABQ2AL18_9MICC</name>
<sequence length="252" mass="26579">MGTVGVEEAGSVATLSFGTGERLNALGHADWQELGRAVNRLAALPSLRAVVVRGRGNVFCSGSDLREWEDVTDTAEISRTFEVIEAALQALEDVPVPTVAVVEGVAAGAGCQLALACDLQLLTPSSRIGMPVARLGLLVPATFATRMALRIGPSRSKDLLFGGRMLSAGQAWEMGLVTTLAADDDADAALDAILDTWKGVSASSLRASKAAVDDGLRLLTEAGRRAPRGPAADPVEFQSRVQRFLHRHRSRP</sequence>
<dbReference type="CDD" id="cd06558">
    <property type="entry name" value="crotonase-like"/>
    <property type="match status" value="1"/>
</dbReference>
<dbReference type="RefSeq" id="WP_188570456.1">
    <property type="nucleotide sequence ID" value="NZ_BMFW01000003.1"/>
</dbReference>